<reference evidence="3" key="2">
    <citation type="submission" date="2022-11" db="EMBL/GenBank/DDBJ databases">
        <title>Prophages regulate Shewanella fidelis motility and biofilm formation: implications for gut colonization dynamics in Ciona robusta.</title>
        <authorList>
            <person name="Natarajan O."/>
            <person name="Gibboney S.L."/>
            <person name="Young M.N."/>
            <person name="Lim S.J."/>
            <person name="Pluta N."/>
            <person name="Atkinson C.G.F."/>
            <person name="Leigh B.A."/>
            <person name="Liberti A."/>
            <person name="Kees E."/>
            <person name="Breitbart M."/>
            <person name="Gralnick J."/>
            <person name="Dishaw L.J."/>
        </authorList>
    </citation>
    <scope>NUCLEOTIDE SEQUENCE</scope>
    <source>
        <strain evidence="3">3313</strain>
    </source>
</reference>
<dbReference type="Gene3D" id="3.40.50.1820">
    <property type="entry name" value="alpha/beta hydrolase"/>
    <property type="match status" value="1"/>
</dbReference>
<proteinExistence type="predicted"/>
<dbReference type="PROSITE" id="PS51257">
    <property type="entry name" value="PROKAR_LIPOPROTEIN"/>
    <property type="match status" value="1"/>
</dbReference>
<dbReference type="Pfam" id="PF00326">
    <property type="entry name" value="Peptidase_S9"/>
    <property type="match status" value="1"/>
</dbReference>
<comment type="caution">
    <text evidence="3">The sequence shown here is derived from an EMBL/GenBank/DDBJ whole genome shotgun (WGS) entry which is preliminary data.</text>
</comment>
<keyword evidence="1" id="KW-0732">Signal</keyword>
<dbReference type="EMBL" id="JAPMLD010000003">
    <property type="protein sequence ID" value="MDW4824312.1"/>
    <property type="molecule type" value="Genomic_DNA"/>
</dbReference>
<dbReference type="GO" id="GO:0008236">
    <property type="term" value="F:serine-type peptidase activity"/>
    <property type="evidence" value="ECO:0007669"/>
    <property type="project" value="InterPro"/>
</dbReference>
<gene>
    <name evidence="3" type="ORF">OS133_05650</name>
    <name evidence="4" type="ORF">OS134_09610</name>
</gene>
<dbReference type="Gene3D" id="2.120.10.30">
    <property type="entry name" value="TolB, C-terminal domain"/>
    <property type="match status" value="1"/>
</dbReference>
<dbReference type="AlphaFoldDB" id="A0AAW8NKH4"/>
<evidence type="ECO:0000313" key="4">
    <source>
        <dbReference type="EMBL" id="MDW4824312.1"/>
    </source>
</evidence>
<organism evidence="3 5">
    <name type="scientific">Shewanella fidelis</name>
    <dbReference type="NCBI Taxonomy" id="173509"/>
    <lineage>
        <taxon>Bacteria</taxon>
        <taxon>Pseudomonadati</taxon>
        <taxon>Pseudomonadota</taxon>
        <taxon>Gammaproteobacteria</taxon>
        <taxon>Alteromonadales</taxon>
        <taxon>Shewanellaceae</taxon>
        <taxon>Shewanella</taxon>
    </lineage>
</organism>
<dbReference type="Proteomes" id="UP001259340">
    <property type="component" value="Unassembled WGS sequence"/>
</dbReference>
<dbReference type="InterPro" id="IPR011042">
    <property type="entry name" value="6-blade_b-propeller_TolB-like"/>
</dbReference>
<evidence type="ECO:0000313" key="6">
    <source>
        <dbReference type="Proteomes" id="UP001271263"/>
    </source>
</evidence>
<dbReference type="GO" id="GO:0006508">
    <property type="term" value="P:proteolysis"/>
    <property type="evidence" value="ECO:0007669"/>
    <property type="project" value="InterPro"/>
</dbReference>
<dbReference type="Proteomes" id="UP001271263">
    <property type="component" value="Unassembled WGS sequence"/>
</dbReference>
<dbReference type="RefSeq" id="WP_310654253.1">
    <property type="nucleotide sequence ID" value="NZ_JAPMLA010000003.1"/>
</dbReference>
<evidence type="ECO:0000259" key="2">
    <source>
        <dbReference type="Pfam" id="PF00326"/>
    </source>
</evidence>
<protein>
    <submittedName>
        <fullName evidence="3">Prolyl oligopeptidase family serine peptidase</fullName>
    </submittedName>
</protein>
<sequence length="677" mass="74802">MKLISITLLVFVGLLSLIGCDNATKQSEITPTAPKVDGVYVAEFGSWASPVTPEDVYDLSDDISDVRATTQGIYFVQSNANNEGKKAVYRFDTEAGLTKVVSSDFNIRSRVNEYGGAPFAAIGNSLFATKFSDQILYRIAPNQAPFALTPNGTRHAGCISNPKASRLICVREDHRGDGEPVHSLVGINLSYADEGQTLAIGADFYSMPVLSPDQTQLAWIAWNHPNMPWDKTELWLADLDTKGAVVNPRKIDTAQQGAITQPLFSPTGQLYFIADFNNWWNIYRLDPQYVPEIVLAQQAEFADADWQIGNYSYAFENEHRLIATYNNDGLAQLIRIDTHSGVTEPIAVEFAEIDYVTQHGNDVFFVGAKETPEKGIYKIQGRAAQLVYAPNLPVMDPHFISRPQSLSYKTANDEQAHGYLYPPKNPNFRGPSDKEPPLVLMMHAGPTAKASRAFRRDVQYWTSRGFAVFDVNYRGSTGFGRDYRNSLYGNWGKSDVVDAVRAAGFLVNRGDVDGRKLAIRGNRAGGFTALSAVANYSTFGAGVSYSGISDMEEFKRHSHKFESHYLLRLLGSIDNYRQRSAMANLKGINEPLLLIQGVNDSLIPAEQSLIIYEAVKAKGVPVTYLAFSDDAANRVSPQSKKQALEAELSFYGQIFGFTPAGSMPALAIENIDNLRRR</sequence>
<dbReference type="SUPFAM" id="SSF53474">
    <property type="entry name" value="alpha/beta-Hydrolases"/>
    <property type="match status" value="1"/>
</dbReference>
<evidence type="ECO:0000256" key="1">
    <source>
        <dbReference type="SAM" id="SignalP"/>
    </source>
</evidence>
<feature type="signal peptide" evidence="1">
    <location>
        <begin position="1"/>
        <end position="23"/>
    </location>
</feature>
<feature type="domain" description="Peptidase S9 prolyl oligopeptidase catalytic" evidence="2">
    <location>
        <begin position="454"/>
        <end position="656"/>
    </location>
</feature>
<dbReference type="InterPro" id="IPR001375">
    <property type="entry name" value="Peptidase_S9_cat"/>
</dbReference>
<name>A0AAW8NKH4_9GAMM</name>
<evidence type="ECO:0000313" key="5">
    <source>
        <dbReference type="Proteomes" id="UP001259340"/>
    </source>
</evidence>
<dbReference type="PANTHER" id="PTHR43056:SF5">
    <property type="entry name" value="PEPTIDASE S9 PROLYL OLIGOPEPTIDASE CATALYTIC DOMAIN-CONTAINING PROTEIN"/>
    <property type="match status" value="1"/>
</dbReference>
<evidence type="ECO:0000313" key="3">
    <source>
        <dbReference type="EMBL" id="MDR8523171.1"/>
    </source>
</evidence>
<dbReference type="SUPFAM" id="SSF82171">
    <property type="entry name" value="DPP6 N-terminal domain-like"/>
    <property type="match status" value="1"/>
</dbReference>
<dbReference type="EMBL" id="JAPMLE010000001">
    <property type="protein sequence ID" value="MDR8523171.1"/>
    <property type="molecule type" value="Genomic_DNA"/>
</dbReference>
<feature type="chain" id="PRO_5043510724" evidence="1">
    <location>
        <begin position="24"/>
        <end position="677"/>
    </location>
</feature>
<dbReference type="InterPro" id="IPR029058">
    <property type="entry name" value="AB_hydrolase_fold"/>
</dbReference>
<accession>A0AAW8NKH4</accession>
<dbReference type="InterPro" id="IPR050585">
    <property type="entry name" value="Xaa-Pro_dipeptidyl-ppase/CocE"/>
</dbReference>
<reference evidence="4 6" key="1">
    <citation type="journal article" date="2022" name="bioRxiv">
        <title>Prophages regulate Shewanella fidelis 3313 motility and biofilm formation: implications for gut colonization dynamics in Ciona robusta.</title>
        <authorList>
            <person name="Natarajan O."/>
            <person name="Gibboney S.L."/>
            <person name="Young M.N."/>
            <person name="Lim S.J."/>
            <person name="Pluta N."/>
            <person name="Atkinson C.G."/>
            <person name="Leigh B.A."/>
            <person name="Liberti A."/>
            <person name="Kees E.D."/>
            <person name="Breitbart M."/>
            <person name="Gralnick J.A."/>
            <person name="Dishaw L.J."/>
        </authorList>
    </citation>
    <scope>NUCLEOTIDE SEQUENCE [LARGE SCALE GENOMIC DNA]</scope>
    <source>
        <strain evidence="4 6">JG4066</strain>
    </source>
</reference>
<keyword evidence="6" id="KW-1185">Reference proteome</keyword>
<dbReference type="PANTHER" id="PTHR43056">
    <property type="entry name" value="PEPTIDASE S9 PROLYL OLIGOPEPTIDASE"/>
    <property type="match status" value="1"/>
</dbReference>